<evidence type="ECO:0000313" key="1">
    <source>
        <dbReference type="EMBL" id="QJA89354.1"/>
    </source>
</evidence>
<reference evidence="1" key="1">
    <citation type="submission" date="2020-03" db="EMBL/GenBank/DDBJ databases">
        <title>The deep terrestrial virosphere.</title>
        <authorList>
            <person name="Holmfeldt K."/>
            <person name="Nilsson E."/>
            <person name="Simone D."/>
            <person name="Lopez-Fernandez M."/>
            <person name="Wu X."/>
            <person name="de Brujin I."/>
            <person name="Lundin D."/>
            <person name="Andersson A."/>
            <person name="Bertilsson S."/>
            <person name="Dopson M."/>
        </authorList>
    </citation>
    <scope>NUCLEOTIDE SEQUENCE</scope>
    <source>
        <strain evidence="1">MM415B02564</strain>
    </source>
</reference>
<proteinExistence type="predicted"/>
<protein>
    <submittedName>
        <fullName evidence="1">Uncharacterized protein</fullName>
    </submittedName>
</protein>
<organism evidence="1">
    <name type="scientific">viral metagenome</name>
    <dbReference type="NCBI Taxonomy" id="1070528"/>
    <lineage>
        <taxon>unclassified sequences</taxon>
        <taxon>metagenomes</taxon>
        <taxon>organismal metagenomes</taxon>
    </lineage>
</organism>
<dbReference type="EMBL" id="MT142840">
    <property type="protein sequence ID" value="QJA89354.1"/>
    <property type="molecule type" value="Genomic_DNA"/>
</dbReference>
<gene>
    <name evidence="1" type="ORF">MM415B02564_0017</name>
</gene>
<dbReference type="AlphaFoldDB" id="A0A6M3L7C9"/>
<accession>A0A6M3L7C9</accession>
<sequence length="240" mass="28169">MEEKVKLSPAVQLVDLVWRNSFKGKRVTSWTRFNGVLQDALGLAIEAGMIFDKADFQFINDSYQFGYWGGNDGHMLGERYYAMATRYKNVSASQSFEAWKQRPPYIFDDVFFDRFFGHEKFLHARLVIRSGFKWNNEAVWVTSFAEDGTYLVACSYKDREKNEKGYPIGTEKIEHLYKITVGDLRKERQRRKTLAHIYKCADAMGTHFYSWLADLLKITFPDMHERRAAFENMMVPTKEK</sequence>
<name>A0A6M3L7C9_9ZZZZ</name>